<name>A0A1I7XMU0_HETBA</name>
<dbReference type="GO" id="GO:0031510">
    <property type="term" value="C:SUMO activating enzyme complex"/>
    <property type="evidence" value="ECO:0007669"/>
    <property type="project" value="TreeGrafter"/>
</dbReference>
<organism evidence="10 11">
    <name type="scientific">Heterorhabditis bacteriophora</name>
    <name type="common">Entomopathogenic nematode worm</name>
    <dbReference type="NCBI Taxonomy" id="37862"/>
    <lineage>
        <taxon>Eukaryota</taxon>
        <taxon>Metazoa</taxon>
        <taxon>Ecdysozoa</taxon>
        <taxon>Nematoda</taxon>
        <taxon>Chromadorea</taxon>
        <taxon>Rhabditida</taxon>
        <taxon>Rhabditina</taxon>
        <taxon>Rhabditomorpha</taxon>
        <taxon>Strongyloidea</taxon>
        <taxon>Heterorhabditidae</taxon>
        <taxon>Heterorhabditis</taxon>
    </lineage>
</organism>
<accession>A0A1I7XMU0</accession>
<evidence type="ECO:0000256" key="1">
    <source>
        <dbReference type="ARBA" id="ARBA00004123"/>
    </source>
</evidence>
<protein>
    <recommendedName>
        <fullName evidence="7">SUMO-activating enzyme subunit 1</fullName>
    </recommendedName>
    <alternativeName>
        <fullName evidence="8">Ubiquitin-like 1-activating enzyme E1A</fullName>
    </alternativeName>
</protein>
<evidence type="ECO:0000313" key="10">
    <source>
        <dbReference type="Proteomes" id="UP000095283"/>
    </source>
</evidence>
<dbReference type="PRINTS" id="PR01849">
    <property type="entry name" value="UBIQUITINACT"/>
</dbReference>
<keyword evidence="10" id="KW-1185">Reference proteome</keyword>
<evidence type="ECO:0000256" key="2">
    <source>
        <dbReference type="ARBA" id="ARBA00004718"/>
    </source>
</evidence>
<dbReference type="Gene3D" id="3.40.50.720">
    <property type="entry name" value="NAD(P)-binding Rossmann-like Domain"/>
    <property type="match status" value="1"/>
</dbReference>
<evidence type="ECO:0000256" key="7">
    <source>
        <dbReference type="ARBA" id="ARBA00044187"/>
    </source>
</evidence>
<sequence length="321" mass="36383">MLGLEIQTSSNRLDTLCESSPVPLRASSVLIYGLSGLGAEVTKNLMLCGLKAVVLMDERNVDTNDQLSNFLLAEDSLGKNRAVQSSQKAQALNPMVSFLVEECSIEDKNEKYIEQFSLVVFLDQNYDIVGKWNEKCRKLRIGFIAGSVFGWTGYSFFDFNRHLFLVKAEKRESAMLDVDRTIDPNEGMDTIEEDCYEKRILEYPSYTEAFNVDWTSKKLIKKSRRLLPFSYFPIKAILRAQQESKLTNSQQEDIASILEIWREEVLKCNHTEEDQSVNSDQFDYFFGPQLSAVCAIVGGIIGQEAIKNTGLLTPYLNSLTI</sequence>
<dbReference type="AlphaFoldDB" id="A0A1I7XMU0"/>
<dbReference type="InterPro" id="IPR045886">
    <property type="entry name" value="ThiF/MoeB/HesA"/>
</dbReference>
<evidence type="ECO:0000256" key="3">
    <source>
        <dbReference type="ARBA" id="ARBA00005673"/>
    </source>
</evidence>
<feature type="domain" description="THIF-type NAD/FAD binding fold" evidence="9">
    <location>
        <begin position="22"/>
        <end position="307"/>
    </location>
</feature>
<keyword evidence="5" id="KW-0539">Nucleus</keyword>
<evidence type="ECO:0000256" key="8">
    <source>
        <dbReference type="ARBA" id="ARBA00044354"/>
    </source>
</evidence>
<evidence type="ECO:0000256" key="4">
    <source>
        <dbReference type="ARBA" id="ARBA00022786"/>
    </source>
</evidence>
<evidence type="ECO:0000256" key="6">
    <source>
        <dbReference type="ARBA" id="ARBA00026003"/>
    </source>
</evidence>
<comment type="similarity">
    <text evidence="3">Belongs to the ubiquitin-activating E1 family.</text>
</comment>
<dbReference type="Pfam" id="PF00899">
    <property type="entry name" value="ThiF"/>
    <property type="match status" value="1"/>
</dbReference>
<dbReference type="WBParaSite" id="Hba_18633">
    <property type="protein sequence ID" value="Hba_18633"/>
    <property type="gene ID" value="Hba_18633"/>
</dbReference>
<proteinExistence type="inferred from homology"/>
<dbReference type="InterPro" id="IPR000594">
    <property type="entry name" value="ThiF_NAD_FAD-bd"/>
</dbReference>
<keyword evidence="4" id="KW-0833">Ubl conjugation pathway</keyword>
<comment type="pathway">
    <text evidence="2">Protein modification; protein sumoylation.</text>
</comment>
<evidence type="ECO:0000313" key="11">
    <source>
        <dbReference type="WBParaSite" id="Hba_18633"/>
    </source>
</evidence>
<reference evidence="11" key="1">
    <citation type="submission" date="2016-11" db="UniProtKB">
        <authorList>
            <consortium name="WormBaseParasite"/>
        </authorList>
    </citation>
    <scope>IDENTIFICATION</scope>
</reference>
<dbReference type="InterPro" id="IPR000011">
    <property type="entry name" value="UBQ/SUMO-activ_enz_E1-like"/>
</dbReference>
<dbReference type="Proteomes" id="UP000095283">
    <property type="component" value="Unplaced"/>
</dbReference>
<dbReference type="InterPro" id="IPR035985">
    <property type="entry name" value="Ubiquitin-activating_enz"/>
</dbReference>
<comment type="subcellular location">
    <subcellularLocation>
        <location evidence="1">Nucleus</location>
    </subcellularLocation>
</comment>
<dbReference type="PANTHER" id="PTHR10953">
    <property type="entry name" value="UBIQUITIN-ACTIVATING ENZYME E1"/>
    <property type="match status" value="1"/>
</dbReference>
<dbReference type="SUPFAM" id="SSF69572">
    <property type="entry name" value="Activating enzymes of the ubiquitin-like proteins"/>
    <property type="match status" value="1"/>
</dbReference>
<evidence type="ECO:0000256" key="5">
    <source>
        <dbReference type="ARBA" id="ARBA00023242"/>
    </source>
</evidence>
<dbReference type="GO" id="GO:0019948">
    <property type="term" value="F:SUMO activating enzyme activity"/>
    <property type="evidence" value="ECO:0007669"/>
    <property type="project" value="TreeGrafter"/>
</dbReference>
<evidence type="ECO:0000259" key="9">
    <source>
        <dbReference type="Pfam" id="PF00899"/>
    </source>
</evidence>
<comment type="subunit">
    <text evidence="6">Heterodimer of SAE1 and UBA2/SAE2. The heterodimer corresponds to the two domains that are encoded on a single polypeptide chain in ubiquitin-activating enzyme E1. Interacts with UBE2I.</text>
</comment>
<dbReference type="PANTHER" id="PTHR10953:SF162">
    <property type="entry name" value="SUMO-ACTIVATING ENZYME SUBUNIT 1"/>
    <property type="match status" value="1"/>
</dbReference>
<dbReference type="GO" id="GO:0005737">
    <property type="term" value="C:cytoplasm"/>
    <property type="evidence" value="ECO:0007669"/>
    <property type="project" value="TreeGrafter"/>
</dbReference>
<dbReference type="GO" id="GO:0016925">
    <property type="term" value="P:protein sumoylation"/>
    <property type="evidence" value="ECO:0007669"/>
    <property type="project" value="TreeGrafter"/>
</dbReference>